<feature type="transmembrane region" description="Helical" evidence="1">
    <location>
        <begin position="7"/>
        <end position="25"/>
    </location>
</feature>
<dbReference type="AlphaFoldDB" id="A0A7G9QGA3"/>
<keyword evidence="3" id="KW-1185">Reference proteome</keyword>
<organism evidence="2 3">
    <name type="scientific">Pedobacter roseus</name>
    <dbReference type="NCBI Taxonomy" id="336820"/>
    <lineage>
        <taxon>Bacteria</taxon>
        <taxon>Pseudomonadati</taxon>
        <taxon>Bacteroidota</taxon>
        <taxon>Sphingobacteriia</taxon>
        <taxon>Sphingobacteriales</taxon>
        <taxon>Sphingobacteriaceae</taxon>
        <taxon>Pedobacter</taxon>
    </lineage>
</organism>
<reference evidence="2 3" key="1">
    <citation type="submission" date="2020-08" db="EMBL/GenBank/DDBJ databases">
        <title>Genome sequence of Pedobacter roseus KACC 11594T.</title>
        <authorList>
            <person name="Hyun D.-W."/>
            <person name="Bae J.-W."/>
        </authorList>
    </citation>
    <scope>NUCLEOTIDE SEQUENCE [LARGE SCALE GENOMIC DNA]</scope>
    <source>
        <strain evidence="2 3">KACC 11594</strain>
    </source>
</reference>
<evidence type="ECO:0000313" key="2">
    <source>
        <dbReference type="EMBL" id="QNN42378.1"/>
    </source>
</evidence>
<keyword evidence="1" id="KW-1133">Transmembrane helix</keyword>
<gene>
    <name evidence="2" type="ORF">H9L23_25440</name>
</gene>
<keyword evidence="1" id="KW-0472">Membrane</keyword>
<name>A0A7G9QGA3_9SPHI</name>
<protein>
    <submittedName>
        <fullName evidence="2">Uncharacterized protein</fullName>
    </submittedName>
</protein>
<dbReference type="EMBL" id="CP060723">
    <property type="protein sequence ID" value="QNN42378.1"/>
    <property type="molecule type" value="Genomic_DNA"/>
</dbReference>
<dbReference type="RefSeq" id="WP_187592905.1">
    <property type="nucleotide sequence ID" value="NZ_CP060723.1"/>
</dbReference>
<dbReference type="KEGG" id="proe:H9L23_25440"/>
<sequence>MSIYTKPTLLAIAVFIVITLIYSTFEAESDGFTLIGFPLTFNKYTEGKIDPSDIGLAHIGFNTSNFLLDMLVLLVFIWGFNFIWKKYLKKHSV</sequence>
<dbReference type="Proteomes" id="UP000515806">
    <property type="component" value="Chromosome"/>
</dbReference>
<evidence type="ECO:0000313" key="3">
    <source>
        <dbReference type="Proteomes" id="UP000515806"/>
    </source>
</evidence>
<accession>A0A7G9QGA3</accession>
<proteinExistence type="predicted"/>
<evidence type="ECO:0000256" key="1">
    <source>
        <dbReference type="SAM" id="Phobius"/>
    </source>
</evidence>
<keyword evidence="1" id="KW-0812">Transmembrane</keyword>
<feature type="transmembrane region" description="Helical" evidence="1">
    <location>
        <begin position="66"/>
        <end position="84"/>
    </location>
</feature>